<dbReference type="RefSeq" id="WP_153491233.1">
    <property type="nucleotide sequence ID" value="NZ_VWNA01000003.1"/>
</dbReference>
<name>A0A6A7YC68_9HYPH</name>
<sequence length="143" mass="15005">MSGTGKDDAREKALDEAVEETFPASDPVAFGHSEHAGTPPGHAGAAAFGDGAAEAVRDRPDLQRFELTVDGHVAIAAYRLEGDRIVLTHTEVPEALAGRGVGTRLATGVFDILRARGAVVVPRCPFMATFVARHPDYADLVAS</sequence>
<feature type="compositionally biased region" description="Basic and acidic residues" evidence="1">
    <location>
        <begin position="1"/>
        <end position="15"/>
    </location>
</feature>
<dbReference type="Proteomes" id="UP000332515">
    <property type="component" value="Unassembled WGS sequence"/>
</dbReference>
<dbReference type="InterPro" id="IPR031165">
    <property type="entry name" value="GNAT_YJDJ"/>
</dbReference>
<dbReference type="PROSITE" id="PS51729">
    <property type="entry name" value="GNAT_YJDJ"/>
    <property type="match status" value="1"/>
</dbReference>
<protein>
    <submittedName>
        <fullName evidence="3">N-acetyltransferase</fullName>
    </submittedName>
</protein>
<gene>
    <name evidence="3" type="ORF">F0357_23600</name>
</gene>
<dbReference type="EMBL" id="VWNA01000003">
    <property type="protein sequence ID" value="MQT15581.1"/>
    <property type="molecule type" value="Genomic_DNA"/>
</dbReference>
<dbReference type="SUPFAM" id="SSF55729">
    <property type="entry name" value="Acyl-CoA N-acyltransferases (Nat)"/>
    <property type="match status" value="1"/>
</dbReference>
<evidence type="ECO:0000259" key="2">
    <source>
        <dbReference type="PROSITE" id="PS51729"/>
    </source>
</evidence>
<evidence type="ECO:0000313" key="4">
    <source>
        <dbReference type="Proteomes" id="UP000332515"/>
    </source>
</evidence>
<feature type="domain" description="N-acetyltransferase" evidence="2">
    <location>
        <begin position="57"/>
        <end position="142"/>
    </location>
</feature>
<dbReference type="Pfam" id="PF14542">
    <property type="entry name" value="Acetyltransf_CG"/>
    <property type="match status" value="1"/>
</dbReference>
<dbReference type="GO" id="GO:0016740">
    <property type="term" value="F:transferase activity"/>
    <property type="evidence" value="ECO:0007669"/>
    <property type="project" value="UniProtKB-KW"/>
</dbReference>
<dbReference type="InterPro" id="IPR016181">
    <property type="entry name" value="Acyl_CoA_acyltransferase"/>
</dbReference>
<dbReference type="Gene3D" id="3.40.630.30">
    <property type="match status" value="1"/>
</dbReference>
<evidence type="ECO:0000256" key="1">
    <source>
        <dbReference type="SAM" id="MobiDB-lite"/>
    </source>
</evidence>
<comment type="caution">
    <text evidence="3">The sequence shown here is derived from an EMBL/GenBank/DDBJ whole genome shotgun (WGS) entry which is preliminary data.</text>
</comment>
<dbReference type="AlphaFoldDB" id="A0A6A7YC68"/>
<dbReference type="InterPro" id="IPR045057">
    <property type="entry name" value="Gcn5-rel_NAT"/>
</dbReference>
<evidence type="ECO:0000313" key="3">
    <source>
        <dbReference type="EMBL" id="MQT15581.1"/>
    </source>
</evidence>
<dbReference type="PANTHER" id="PTHR31435:SF10">
    <property type="entry name" value="BSR4717 PROTEIN"/>
    <property type="match status" value="1"/>
</dbReference>
<reference evidence="3 4" key="1">
    <citation type="submission" date="2019-09" db="EMBL/GenBank/DDBJ databases">
        <title>Segnochrobactrum spirostomi gen. nov., sp. nov., isolated from the ciliate Spirostomum cf. yagiui and description of a novel family, Segnochrobactraceae fam. nov. within the order Rhizobiales of the class Alphaproteobacteria.</title>
        <authorList>
            <person name="Akter S."/>
            <person name="Shazib S.U.A."/>
            <person name="Shin M.K."/>
        </authorList>
    </citation>
    <scope>NUCLEOTIDE SEQUENCE [LARGE SCALE GENOMIC DNA]</scope>
    <source>
        <strain evidence="3 4">Sp-1</strain>
    </source>
</reference>
<feature type="compositionally biased region" description="Low complexity" evidence="1">
    <location>
        <begin position="36"/>
        <end position="50"/>
    </location>
</feature>
<dbReference type="PANTHER" id="PTHR31435">
    <property type="entry name" value="PROTEIN NATD1"/>
    <property type="match status" value="1"/>
</dbReference>
<keyword evidence="4" id="KW-1185">Reference proteome</keyword>
<proteinExistence type="predicted"/>
<feature type="region of interest" description="Disordered" evidence="1">
    <location>
        <begin position="1"/>
        <end position="50"/>
    </location>
</feature>
<accession>A0A6A7YC68</accession>
<keyword evidence="3" id="KW-0808">Transferase</keyword>
<organism evidence="3 4">
    <name type="scientific">Segnochrobactrum spirostomi</name>
    <dbReference type="NCBI Taxonomy" id="2608987"/>
    <lineage>
        <taxon>Bacteria</taxon>
        <taxon>Pseudomonadati</taxon>
        <taxon>Pseudomonadota</taxon>
        <taxon>Alphaproteobacteria</taxon>
        <taxon>Hyphomicrobiales</taxon>
        <taxon>Segnochrobactraceae</taxon>
        <taxon>Segnochrobactrum</taxon>
    </lineage>
</organism>